<evidence type="ECO:0000313" key="2">
    <source>
        <dbReference type="EMBL" id="EIW75003.1"/>
    </source>
</evidence>
<name>A0A5M3M7H9_CONPW</name>
<feature type="region of interest" description="Disordered" evidence="1">
    <location>
        <begin position="74"/>
        <end position="97"/>
    </location>
</feature>
<feature type="compositionally biased region" description="Basic and acidic residues" evidence="1">
    <location>
        <begin position="160"/>
        <end position="180"/>
    </location>
</feature>
<evidence type="ECO:0000256" key="1">
    <source>
        <dbReference type="SAM" id="MobiDB-lite"/>
    </source>
</evidence>
<dbReference type="AlphaFoldDB" id="A0A5M3M7H9"/>
<feature type="compositionally biased region" description="Low complexity" evidence="1">
    <location>
        <begin position="144"/>
        <end position="157"/>
    </location>
</feature>
<accession>A0A5M3M7H9</accession>
<gene>
    <name evidence="2" type="ORF">CONPUDRAFT_66560</name>
</gene>
<dbReference type="KEGG" id="cput:CONPUDRAFT_66560"/>
<keyword evidence="3" id="KW-1185">Reference proteome</keyword>
<protein>
    <submittedName>
        <fullName evidence="2">Uncharacterized protein</fullName>
    </submittedName>
</protein>
<dbReference type="PANTHER" id="PTHR38645">
    <property type="entry name" value="CHROMOSOME 9, WHOLE GENOME SHOTGUN SEQUENCE"/>
    <property type="match status" value="1"/>
</dbReference>
<evidence type="ECO:0000313" key="3">
    <source>
        <dbReference type="Proteomes" id="UP000053558"/>
    </source>
</evidence>
<comment type="caution">
    <text evidence="2">The sequence shown here is derived from an EMBL/GenBank/DDBJ whole genome shotgun (WGS) entry which is preliminary data.</text>
</comment>
<feature type="region of interest" description="Disordered" evidence="1">
    <location>
        <begin position="126"/>
        <end position="191"/>
    </location>
</feature>
<dbReference type="PANTHER" id="PTHR38645:SF1">
    <property type="entry name" value="YALI0F12243P"/>
    <property type="match status" value="1"/>
</dbReference>
<dbReference type="GeneID" id="19208510"/>
<dbReference type="Proteomes" id="UP000053558">
    <property type="component" value="Unassembled WGS sequence"/>
</dbReference>
<dbReference type="EMBL" id="JH711590">
    <property type="protein sequence ID" value="EIW75003.1"/>
    <property type="molecule type" value="Genomic_DNA"/>
</dbReference>
<sequence>MDSSLDLNGLAKSLPASNFEKAEKDMLNNFKAAALSITTLYKSSRHASKSAYNAGYAAACNDFLLMLQQGVSSGAIPSDPPHPSSYSSMSGSNQAMDPMMEHGGGMGVGRIMDWVEARLEAIKARQEEELEDEEREKERERIKSLAATAGASSSSSAMRMRKDNGAGSSSKREEGPKSDQRQGSSSMVSLIHVALCHRS</sequence>
<organism evidence="2 3">
    <name type="scientific">Coniophora puteana (strain RWD-64-598)</name>
    <name type="common">Brown rot fungus</name>
    <dbReference type="NCBI Taxonomy" id="741705"/>
    <lineage>
        <taxon>Eukaryota</taxon>
        <taxon>Fungi</taxon>
        <taxon>Dikarya</taxon>
        <taxon>Basidiomycota</taxon>
        <taxon>Agaricomycotina</taxon>
        <taxon>Agaricomycetes</taxon>
        <taxon>Agaricomycetidae</taxon>
        <taxon>Boletales</taxon>
        <taxon>Coniophorineae</taxon>
        <taxon>Coniophoraceae</taxon>
        <taxon>Coniophora</taxon>
    </lineage>
</organism>
<dbReference type="RefSeq" id="XP_007774786.1">
    <property type="nucleotide sequence ID" value="XM_007776596.1"/>
</dbReference>
<reference evidence="3" key="1">
    <citation type="journal article" date="2012" name="Science">
        <title>The Paleozoic origin of enzymatic lignin decomposition reconstructed from 31 fungal genomes.</title>
        <authorList>
            <person name="Floudas D."/>
            <person name="Binder M."/>
            <person name="Riley R."/>
            <person name="Barry K."/>
            <person name="Blanchette R.A."/>
            <person name="Henrissat B."/>
            <person name="Martinez A.T."/>
            <person name="Otillar R."/>
            <person name="Spatafora J.W."/>
            <person name="Yadav J.S."/>
            <person name="Aerts A."/>
            <person name="Benoit I."/>
            <person name="Boyd A."/>
            <person name="Carlson A."/>
            <person name="Copeland A."/>
            <person name="Coutinho P.M."/>
            <person name="de Vries R.P."/>
            <person name="Ferreira P."/>
            <person name="Findley K."/>
            <person name="Foster B."/>
            <person name="Gaskell J."/>
            <person name="Glotzer D."/>
            <person name="Gorecki P."/>
            <person name="Heitman J."/>
            <person name="Hesse C."/>
            <person name="Hori C."/>
            <person name="Igarashi K."/>
            <person name="Jurgens J.A."/>
            <person name="Kallen N."/>
            <person name="Kersten P."/>
            <person name="Kohler A."/>
            <person name="Kuees U."/>
            <person name="Kumar T.K.A."/>
            <person name="Kuo A."/>
            <person name="LaButti K."/>
            <person name="Larrondo L.F."/>
            <person name="Lindquist E."/>
            <person name="Ling A."/>
            <person name="Lombard V."/>
            <person name="Lucas S."/>
            <person name="Lundell T."/>
            <person name="Martin R."/>
            <person name="McLaughlin D.J."/>
            <person name="Morgenstern I."/>
            <person name="Morin E."/>
            <person name="Murat C."/>
            <person name="Nagy L.G."/>
            <person name="Nolan M."/>
            <person name="Ohm R.A."/>
            <person name="Patyshakuliyeva A."/>
            <person name="Rokas A."/>
            <person name="Ruiz-Duenas F.J."/>
            <person name="Sabat G."/>
            <person name="Salamov A."/>
            <person name="Samejima M."/>
            <person name="Schmutz J."/>
            <person name="Slot J.C."/>
            <person name="St John F."/>
            <person name="Stenlid J."/>
            <person name="Sun H."/>
            <person name="Sun S."/>
            <person name="Syed K."/>
            <person name="Tsang A."/>
            <person name="Wiebenga A."/>
            <person name="Young D."/>
            <person name="Pisabarro A."/>
            <person name="Eastwood D.C."/>
            <person name="Martin F."/>
            <person name="Cullen D."/>
            <person name="Grigoriev I.V."/>
            <person name="Hibbett D.S."/>
        </authorList>
    </citation>
    <scope>NUCLEOTIDE SEQUENCE [LARGE SCALE GENOMIC DNA]</scope>
    <source>
        <strain evidence="3">RWD-64-598 SS2</strain>
    </source>
</reference>
<dbReference type="OrthoDB" id="21418at2759"/>
<proteinExistence type="predicted"/>